<comment type="similarity">
    <text evidence="1 4 5">Belongs to the universal ribosomal protein uL22 family.</text>
</comment>
<comment type="function">
    <text evidence="4">The globular domain of the protein is located near the polypeptide exit tunnel on the outside of the subunit, while an extended beta-hairpin is found that lines the wall of the exit tunnel in the center of the 70S ribosome.</text>
</comment>
<reference evidence="7 8" key="2">
    <citation type="journal article" date="2024" name="Int. J. Syst. Evol. Microbiol.">
        <title>Promethearchaeum syntrophicum gen. nov., sp. nov., an anaerobic, obligately syntrophic archaeon, the first isolate of the lineage 'Asgard' archaea, and proposal of the new archaeal phylum Promethearchaeota phyl. nov. and kingdom Promethearchaeati regn. nov.</title>
        <authorList>
            <person name="Imachi H."/>
            <person name="Nobu M.K."/>
            <person name="Kato S."/>
            <person name="Takaki Y."/>
            <person name="Miyazaki M."/>
            <person name="Miyata M."/>
            <person name="Ogawara M."/>
            <person name="Saito Y."/>
            <person name="Sakai S."/>
            <person name="Tahara Y.O."/>
            <person name="Takano Y."/>
            <person name="Tasumi E."/>
            <person name="Uematsu K."/>
            <person name="Yoshimura T."/>
            <person name="Itoh T."/>
            <person name="Ohkuma M."/>
            <person name="Takai K."/>
        </authorList>
    </citation>
    <scope>NUCLEOTIDE SEQUENCE [LARGE SCALE GENOMIC DNA]</scope>
    <source>
        <strain evidence="7 8">MK-D1</strain>
    </source>
</reference>
<dbReference type="SUPFAM" id="SSF54843">
    <property type="entry name" value="Ribosomal protein L22"/>
    <property type="match status" value="1"/>
</dbReference>
<dbReference type="InterPro" id="IPR005721">
    <property type="entry name" value="Ribosomal_uL22_euk/arc"/>
</dbReference>
<gene>
    <name evidence="4" type="primary">rpl22</name>
    <name evidence="7" type="synonym">rplV</name>
    <name evidence="7" type="ORF">DSAG12_01186</name>
</gene>
<reference evidence="7 8" key="1">
    <citation type="journal article" date="2020" name="Nature">
        <title>Isolation of an archaeon at the prokaryote-eukaryote interface.</title>
        <authorList>
            <person name="Imachi H."/>
            <person name="Nobu M.K."/>
            <person name="Nakahara N."/>
            <person name="Morono Y."/>
            <person name="Ogawara M."/>
            <person name="Takaki Y."/>
            <person name="Takano Y."/>
            <person name="Uematsu K."/>
            <person name="Ikuta T."/>
            <person name="Ito M."/>
            <person name="Matsui Y."/>
            <person name="Miyazaki M."/>
            <person name="Murata K."/>
            <person name="Saito Y."/>
            <person name="Sakai S."/>
            <person name="Song C."/>
            <person name="Tasumi E."/>
            <person name="Yamanaka Y."/>
            <person name="Yamaguchi T."/>
            <person name="Kamagata Y."/>
            <person name="Tamaki H."/>
            <person name="Takai K."/>
        </authorList>
    </citation>
    <scope>NUCLEOTIDE SEQUENCE [LARGE SCALE GENOMIC DNA]</scope>
    <source>
        <strain evidence="7 8">MK-D1</strain>
    </source>
</reference>
<keyword evidence="2 4" id="KW-0689">Ribosomal protein</keyword>
<evidence type="ECO:0000256" key="2">
    <source>
        <dbReference type="ARBA" id="ARBA00022980"/>
    </source>
</evidence>
<dbReference type="GO" id="GO:0002181">
    <property type="term" value="P:cytoplasmic translation"/>
    <property type="evidence" value="ECO:0007669"/>
    <property type="project" value="TreeGrafter"/>
</dbReference>
<evidence type="ECO:0000256" key="6">
    <source>
        <dbReference type="RuleBase" id="RU004007"/>
    </source>
</evidence>
<dbReference type="Pfam" id="PF00237">
    <property type="entry name" value="Ribosomal_L22"/>
    <property type="match status" value="1"/>
</dbReference>
<protein>
    <recommendedName>
        <fullName evidence="4">Large ribosomal subunit protein uL22</fullName>
    </recommendedName>
</protein>
<evidence type="ECO:0000313" key="7">
    <source>
        <dbReference type="EMBL" id="QEE15361.1"/>
    </source>
</evidence>
<dbReference type="HAMAP" id="MF_01331_A">
    <property type="entry name" value="Ribosomal_uL22_A"/>
    <property type="match status" value="1"/>
</dbReference>
<evidence type="ECO:0000256" key="1">
    <source>
        <dbReference type="ARBA" id="ARBA00009451"/>
    </source>
</evidence>
<comment type="function">
    <text evidence="4 6">This protein binds specifically to 23S rRNA. It makes multiple contacts with different domains of the 23S rRNA in the assembled 50S subunit and ribosome.</text>
</comment>
<keyword evidence="8" id="KW-1185">Reference proteome</keyword>
<dbReference type="GO" id="GO:0022625">
    <property type="term" value="C:cytosolic large ribosomal subunit"/>
    <property type="evidence" value="ECO:0007669"/>
    <property type="project" value="UniProtKB-UniRule"/>
</dbReference>
<dbReference type="GO" id="GO:0019843">
    <property type="term" value="F:rRNA binding"/>
    <property type="evidence" value="ECO:0007669"/>
    <property type="project" value="UniProtKB-UniRule"/>
</dbReference>
<dbReference type="GeneID" id="41329182"/>
<sequence>MPNWKYSFSGLDKDKTAIASGRDLKVSPKKTREVCNTIKGMSLEKAKTFLEGVILIKTPVPFRRANKKVRHRHGMHLHKFPAGRYPEKSAKFVYDVLTNAESNAEYKGLDPDRLHIIHTAVMRGRTLKRYIERAHGRSSPYFSQLSHVEIVLEEK</sequence>
<dbReference type="AlphaFoldDB" id="A0A5B9D8M6"/>
<keyword evidence="3 4" id="KW-0687">Ribonucleoprotein</keyword>
<dbReference type="KEGG" id="psyt:DSAG12_01186"/>
<dbReference type="OrthoDB" id="314984at2157"/>
<evidence type="ECO:0000256" key="3">
    <source>
        <dbReference type="ARBA" id="ARBA00023274"/>
    </source>
</evidence>
<comment type="subunit">
    <text evidence="4 6">Part of the 50S ribosomal subunit.</text>
</comment>
<keyword evidence="4 6" id="KW-0694">RNA-binding</keyword>
<keyword evidence="4 6" id="KW-0699">rRNA-binding</keyword>
<name>A0A5B9D8M6_9ARCH</name>
<dbReference type="Gene3D" id="3.90.470.10">
    <property type="entry name" value="Ribosomal protein L22/L17"/>
    <property type="match status" value="1"/>
</dbReference>
<dbReference type="EMBL" id="CP042905">
    <property type="protein sequence ID" value="QEE15361.1"/>
    <property type="molecule type" value="Genomic_DNA"/>
</dbReference>
<dbReference type="InterPro" id="IPR036394">
    <property type="entry name" value="Ribosomal_uL22_sf"/>
</dbReference>
<evidence type="ECO:0000256" key="4">
    <source>
        <dbReference type="HAMAP-Rule" id="MF_01331"/>
    </source>
</evidence>
<dbReference type="RefSeq" id="WP_147662273.1">
    <property type="nucleotide sequence ID" value="NZ_CP042905.2"/>
</dbReference>
<dbReference type="PANTHER" id="PTHR11593">
    <property type="entry name" value="60S RIBOSOMAL PROTEIN L17"/>
    <property type="match status" value="1"/>
</dbReference>
<dbReference type="GO" id="GO:0003735">
    <property type="term" value="F:structural constituent of ribosome"/>
    <property type="evidence" value="ECO:0007669"/>
    <property type="project" value="UniProtKB-UniRule"/>
</dbReference>
<dbReference type="NCBIfam" id="NF003260">
    <property type="entry name" value="PRK04223.1"/>
    <property type="match status" value="1"/>
</dbReference>
<evidence type="ECO:0000313" key="8">
    <source>
        <dbReference type="Proteomes" id="UP000321408"/>
    </source>
</evidence>
<dbReference type="NCBIfam" id="TIGR01038">
    <property type="entry name" value="uL22_arch_euk"/>
    <property type="match status" value="1"/>
</dbReference>
<evidence type="ECO:0000256" key="5">
    <source>
        <dbReference type="RuleBase" id="RU004005"/>
    </source>
</evidence>
<dbReference type="PROSITE" id="PS00464">
    <property type="entry name" value="RIBOSOMAL_L22"/>
    <property type="match status" value="1"/>
</dbReference>
<organism evidence="7 8">
    <name type="scientific">Promethearchaeum syntrophicum</name>
    <dbReference type="NCBI Taxonomy" id="2594042"/>
    <lineage>
        <taxon>Archaea</taxon>
        <taxon>Promethearchaeati</taxon>
        <taxon>Promethearchaeota</taxon>
        <taxon>Promethearchaeia</taxon>
        <taxon>Promethearchaeales</taxon>
        <taxon>Promethearchaeaceae</taxon>
        <taxon>Promethearchaeum</taxon>
    </lineage>
</organism>
<dbReference type="InterPro" id="IPR001063">
    <property type="entry name" value="Ribosomal_uL22"/>
</dbReference>
<dbReference type="InterPro" id="IPR018260">
    <property type="entry name" value="Ribosomal_uL22_CS"/>
</dbReference>
<dbReference type="InterPro" id="IPR057265">
    <property type="entry name" value="Ribosomal_uL22_arc-type"/>
</dbReference>
<accession>A0A5B9D8M6</accession>
<dbReference type="PANTHER" id="PTHR11593:SF10">
    <property type="entry name" value="60S RIBOSOMAL PROTEIN L17"/>
    <property type="match status" value="1"/>
</dbReference>
<dbReference type="CDD" id="cd00336">
    <property type="entry name" value="Ribosomal_L22"/>
    <property type="match status" value="1"/>
</dbReference>
<proteinExistence type="inferred from homology"/>
<dbReference type="Proteomes" id="UP000321408">
    <property type="component" value="Chromosome"/>
</dbReference>